<evidence type="ECO:0000313" key="3">
    <source>
        <dbReference type="EMBL" id="KKQ86307.1"/>
    </source>
</evidence>
<evidence type="ECO:0000256" key="1">
    <source>
        <dbReference type="SAM" id="MobiDB-lite"/>
    </source>
</evidence>
<dbReference type="PATRIC" id="fig|1618571.3.peg.1001"/>
<reference evidence="3 4" key="1">
    <citation type="journal article" date="2015" name="Nature">
        <title>rRNA introns, odd ribosomes, and small enigmatic genomes across a large radiation of phyla.</title>
        <authorList>
            <person name="Brown C.T."/>
            <person name="Hug L.A."/>
            <person name="Thomas B.C."/>
            <person name="Sharon I."/>
            <person name="Castelle C.J."/>
            <person name="Singh A."/>
            <person name="Wilkins M.J."/>
            <person name="Williams K.H."/>
            <person name="Banfield J.F."/>
        </authorList>
    </citation>
    <scope>NUCLEOTIDE SEQUENCE [LARGE SCALE GENOMIC DNA]</scope>
</reference>
<dbReference type="AlphaFoldDB" id="A0A0G0L5J8"/>
<dbReference type="Proteomes" id="UP000033944">
    <property type="component" value="Unassembled WGS sequence"/>
</dbReference>
<gene>
    <name evidence="3" type="ORF">UT10_C0030G0007</name>
</gene>
<keyword evidence="2" id="KW-0812">Transmembrane</keyword>
<feature type="region of interest" description="Disordered" evidence="1">
    <location>
        <begin position="266"/>
        <end position="287"/>
    </location>
</feature>
<feature type="transmembrane region" description="Helical" evidence="2">
    <location>
        <begin position="12"/>
        <end position="32"/>
    </location>
</feature>
<evidence type="ECO:0000313" key="4">
    <source>
        <dbReference type="Proteomes" id="UP000033944"/>
    </source>
</evidence>
<comment type="caution">
    <text evidence="3">The sequence shown here is derived from an EMBL/GenBank/DDBJ whole genome shotgun (WGS) entry which is preliminary data.</text>
</comment>
<protein>
    <submittedName>
        <fullName evidence="3">Alpha-1,6-glucosidase, pullulanase-type</fullName>
    </submittedName>
</protein>
<feature type="transmembrane region" description="Helical" evidence="2">
    <location>
        <begin position="371"/>
        <end position="390"/>
    </location>
</feature>
<evidence type="ECO:0000256" key="2">
    <source>
        <dbReference type="SAM" id="Phobius"/>
    </source>
</evidence>
<organism evidence="3 4">
    <name type="scientific">Candidatus Woesebacteria bacterium GW2011_GWB1_38_8b</name>
    <dbReference type="NCBI Taxonomy" id="1618571"/>
    <lineage>
        <taxon>Bacteria</taxon>
        <taxon>Candidatus Woeseibacteriota</taxon>
    </lineage>
</organism>
<name>A0A0G0L5J8_9BACT</name>
<proteinExistence type="predicted"/>
<keyword evidence="2" id="KW-1133">Transmembrane helix</keyword>
<dbReference type="EMBL" id="LBVN01000030">
    <property type="protein sequence ID" value="KKQ86307.1"/>
    <property type="molecule type" value="Genomic_DNA"/>
</dbReference>
<sequence length="391" mass="40162">MSNTKSKFTIIMVVIATVVLAGVALFTAVKLYNSQKQSVSPASPESEPSADSGPVAVFICNKNSNEQFKISINPGDVTSCPFLNYNSCVAGNSNKNSVSTYETNFVLTITEDARPNAKRTIVLNKNSNFCAADSCGQPRDPSFNGITCWDSGQSSDETITLSYGQSKTIKISRASDTGIACGSYQLDLQVNKGGDCDSVSWNTGAASVCQTGISCATPTNTPTGTLTPTSTNTPTNTPTETGTPTPTLPPNLLSCSELVFNIAGPTGTPTETPTGTLTISPTNSPTGTATVTVTQTATVTNTLTATSTPLASCNLSCNATSDCASGLICSGNMCRNTNCTGETDCVCNTVTNTPTPTIAGSALPLAGVSTVTYLFGFLSIATIAAALLLAL</sequence>
<keyword evidence="2" id="KW-0472">Membrane</keyword>
<feature type="region of interest" description="Disordered" evidence="1">
    <location>
        <begin position="220"/>
        <end position="247"/>
    </location>
</feature>
<accession>A0A0G0L5J8</accession>